<evidence type="ECO:0008006" key="3">
    <source>
        <dbReference type="Google" id="ProtNLM"/>
    </source>
</evidence>
<dbReference type="Gene3D" id="3.40.50.1820">
    <property type="entry name" value="alpha/beta hydrolase"/>
    <property type="match status" value="1"/>
</dbReference>
<accession>A0A7G1KV57</accession>
<evidence type="ECO:0000313" key="2">
    <source>
        <dbReference type="Proteomes" id="UP000516173"/>
    </source>
</evidence>
<dbReference type="SUPFAM" id="SSF53474">
    <property type="entry name" value="alpha/beta-Hydrolases"/>
    <property type="match status" value="1"/>
</dbReference>
<dbReference type="EMBL" id="AP023396">
    <property type="protein sequence ID" value="BCK59120.1"/>
    <property type="molecule type" value="Genomic_DNA"/>
</dbReference>
<organism evidence="1 2">
    <name type="scientific">Nocardia wallacei</name>
    <dbReference type="NCBI Taxonomy" id="480035"/>
    <lineage>
        <taxon>Bacteria</taxon>
        <taxon>Bacillati</taxon>
        <taxon>Actinomycetota</taxon>
        <taxon>Actinomycetes</taxon>
        <taxon>Mycobacteriales</taxon>
        <taxon>Nocardiaceae</taxon>
        <taxon>Nocardia</taxon>
    </lineage>
</organism>
<sequence length="285" mass="30782">MCGAGVAAAEGAEMIQQIAVPPGYAGTVDNSADCVRRYETRGFEPKQLAGAKHPLFLYFVGTNIGKDAETDRRENAPAANAVAEAMARRGFVALVVEYDNSLPALFSDHGNQTRCLFSPREHGSLLNAACALHNVDCDSGIATWGHSQGGAVAHLAPNHDPRVRAVWTTGYAGNMPSVLSKYRLRVLAGENEGEDKARELTKAAGFDPSECPDAVRGVCLRADGSGWVLVRKTDVETSADHCWFYRRSCLDSEGFLEPSWVDRHSTKPYAIESNADWVARTARAA</sequence>
<proteinExistence type="predicted"/>
<dbReference type="Proteomes" id="UP000516173">
    <property type="component" value="Chromosome"/>
</dbReference>
<name>A0A7G1KV57_9NOCA</name>
<gene>
    <name evidence="1" type="ORF">NWFMUON74_68920</name>
</gene>
<protein>
    <recommendedName>
        <fullName evidence="3">Alpha/beta hydrolase</fullName>
    </recommendedName>
</protein>
<keyword evidence="2" id="KW-1185">Reference proteome</keyword>
<dbReference type="KEGG" id="nwl:NWFMUON74_68920"/>
<dbReference type="InterPro" id="IPR029058">
    <property type="entry name" value="AB_hydrolase_fold"/>
</dbReference>
<evidence type="ECO:0000313" key="1">
    <source>
        <dbReference type="EMBL" id="BCK59120.1"/>
    </source>
</evidence>
<dbReference type="AlphaFoldDB" id="A0A7G1KV57"/>
<reference evidence="1 2" key="1">
    <citation type="submission" date="2020-08" db="EMBL/GenBank/DDBJ databases">
        <title>Genome Sequencing of Nocardia wallacei strain FMUON74 and assembly.</title>
        <authorList>
            <person name="Toyokawa M."/>
            <person name="Uesaka K."/>
        </authorList>
    </citation>
    <scope>NUCLEOTIDE SEQUENCE [LARGE SCALE GENOMIC DNA]</scope>
    <source>
        <strain evidence="1 2">FMUON74</strain>
    </source>
</reference>